<sequence>MPKTVDVVDANAKSVEGITVSLDNGRSTSDGRVSGTVSVAETVPAGAYTITITETGNPRVRASATLTVTAAPTPELTASPTSVVQGGEAVKVTGTGFHADAEVSAASTTV</sequence>
<dbReference type="RefSeq" id="WP_331785419.1">
    <property type="nucleotide sequence ID" value="NZ_JAVFKM010000002.1"/>
</dbReference>
<dbReference type="EMBL" id="JAVFKM010000002">
    <property type="protein sequence ID" value="MEF3112422.1"/>
    <property type="molecule type" value="Genomic_DNA"/>
</dbReference>
<protein>
    <submittedName>
        <fullName evidence="1">Uncharacterized protein</fullName>
    </submittedName>
</protein>
<dbReference type="Proteomes" id="UP001348265">
    <property type="component" value="Unassembled WGS sequence"/>
</dbReference>
<comment type="caution">
    <text evidence="1">The sequence shown here is derived from an EMBL/GenBank/DDBJ whole genome shotgun (WGS) entry which is preliminary data.</text>
</comment>
<name>A0ABU7WLN0_9ACTN</name>
<evidence type="ECO:0000313" key="2">
    <source>
        <dbReference type="Proteomes" id="UP001348265"/>
    </source>
</evidence>
<accession>A0ABU7WLN0</accession>
<dbReference type="InterPro" id="IPR013783">
    <property type="entry name" value="Ig-like_fold"/>
</dbReference>
<reference evidence="1 2" key="1">
    <citation type="submission" date="2023-08" db="EMBL/GenBank/DDBJ databases">
        <authorList>
            <person name="Sharma P."/>
            <person name="Verma V."/>
            <person name="Mohan M.K."/>
            <person name="Dubey A.K."/>
        </authorList>
    </citation>
    <scope>NUCLEOTIDE SEQUENCE [LARGE SCALE GENOMIC DNA]</scope>
    <source>
        <strain evidence="1 2">ADP4</strain>
    </source>
</reference>
<organism evidence="1 2">
    <name type="scientific">Streptomyces chrestomyceticus</name>
    <dbReference type="NCBI Taxonomy" id="68185"/>
    <lineage>
        <taxon>Bacteria</taxon>
        <taxon>Bacillati</taxon>
        <taxon>Actinomycetota</taxon>
        <taxon>Actinomycetes</taxon>
        <taxon>Kitasatosporales</taxon>
        <taxon>Streptomycetaceae</taxon>
        <taxon>Streptomyces</taxon>
    </lineage>
</organism>
<proteinExistence type="predicted"/>
<gene>
    <name evidence="1" type="ORF">RB636_04300</name>
</gene>
<keyword evidence="2" id="KW-1185">Reference proteome</keyword>
<dbReference type="Gene3D" id="2.60.40.10">
    <property type="entry name" value="Immunoglobulins"/>
    <property type="match status" value="1"/>
</dbReference>
<evidence type="ECO:0000313" key="1">
    <source>
        <dbReference type="EMBL" id="MEF3112422.1"/>
    </source>
</evidence>